<reference evidence="1" key="1">
    <citation type="submission" date="2019-03" db="EMBL/GenBank/DDBJ databases">
        <title>Single cell metagenomics reveals metabolic interactions within the superorganism composed of flagellate Streblomastix strix and complex community of Bacteroidetes bacteria on its surface.</title>
        <authorList>
            <person name="Treitli S.C."/>
            <person name="Kolisko M."/>
            <person name="Husnik F."/>
            <person name="Keeling P."/>
            <person name="Hampl V."/>
        </authorList>
    </citation>
    <scope>NUCLEOTIDE SEQUENCE</scope>
    <source>
        <strain evidence="1">STM</strain>
    </source>
</reference>
<proteinExistence type="predicted"/>
<dbReference type="AlphaFoldDB" id="A0A5J4S688"/>
<dbReference type="Pfam" id="PF06603">
    <property type="entry name" value="UpxZ"/>
    <property type="match status" value="1"/>
</dbReference>
<gene>
    <name evidence="1" type="ORF">EZS27_010634</name>
</gene>
<dbReference type="InterPro" id="IPR010570">
    <property type="entry name" value="UpxZ_fam"/>
</dbReference>
<accession>A0A5J4S688</accession>
<protein>
    <submittedName>
        <fullName evidence="1">Uncharacterized protein</fullName>
    </submittedName>
</protein>
<comment type="caution">
    <text evidence="1">The sequence shown here is derived from an EMBL/GenBank/DDBJ whole genome shotgun (WGS) entry which is preliminary data.</text>
</comment>
<organism evidence="1">
    <name type="scientific">termite gut metagenome</name>
    <dbReference type="NCBI Taxonomy" id="433724"/>
    <lineage>
        <taxon>unclassified sequences</taxon>
        <taxon>metagenomes</taxon>
        <taxon>organismal metagenomes</taxon>
    </lineage>
</organism>
<dbReference type="Gene3D" id="1.25.40.810">
    <property type="entry name" value="UpxZ"/>
    <property type="match status" value="1"/>
</dbReference>
<dbReference type="InterPro" id="IPR038533">
    <property type="entry name" value="UpxZ_sf"/>
</dbReference>
<dbReference type="EMBL" id="SNRY01000379">
    <property type="protein sequence ID" value="KAA6341564.1"/>
    <property type="molecule type" value="Genomic_DNA"/>
</dbReference>
<sequence length="163" mass="18496">MSSLPTVLLELQRLTHELLYLGTDGAAVYSDRLCRLNEDVLKCSDALLGLKSENPEEEAHICSVLLEGYHATIYDSKGDKEEKIQSVLNRSWKVLDVLPSSAVKCRLLLCCYAEVYEEDLLQEAKEIIDSWQGRELSEEEQATVELYEDCSDYSDSYSEEMGE</sequence>
<name>A0A5J4S688_9ZZZZ</name>
<evidence type="ECO:0000313" key="1">
    <source>
        <dbReference type="EMBL" id="KAA6341564.1"/>
    </source>
</evidence>